<name>A0A2K2D087_BRADI</name>
<evidence type="ECO:0000313" key="2">
    <source>
        <dbReference type="EnsemblPlants" id="PNT67688"/>
    </source>
</evidence>
<sequence>MTVFIRSKLKLFIYKKLNSSFTCFFYDIALGSSSELLKYMLKLYDSLCSKLQNVLTLS</sequence>
<keyword evidence="3" id="KW-1185">Reference proteome</keyword>
<protein>
    <submittedName>
        <fullName evidence="1 2">Uncharacterized protein</fullName>
    </submittedName>
</protein>
<proteinExistence type="predicted"/>
<evidence type="ECO:0000313" key="3">
    <source>
        <dbReference type="Proteomes" id="UP000008810"/>
    </source>
</evidence>
<dbReference type="EMBL" id="CM000882">
    <property type="protein sequence ID" value="PNT67688.1"/>
    <property type="molecule type" value="Genomic_DNA"/>
</dbReference>
<organism evidence="1">
    <name type="scientific">Brachypodium distachyon</name>
    <name type="common">Purple false brome</name>
    <name type="synonym">Trachynia distachya</name>
    <dbReference type="NCBI Taxonomy" id="15368"/>
    <lineage>
        <taxon>Eukaryota</taxon>
        <taxon>Viridiplantae</taxon>
        <taxon>Streptophyta</taxon>
        <taxon>Embryophyta</taxon>
        <taxon>Tracheophyta</taxon>
        <taxon>Spermatophyta</taxon>
        <taxon>Magnoliopsida</taxon>
        <taxon>Liliopsida</taxon>
        <taxon>Poales</taxon>
        <taxon>Poaceae</taxon>
        <taxon>BOP clade</taxon>
        <taxon>Pooideae</taxon>
        <taxon>Stipodae</taxon>
        <taxon>Brachypodieae</taxon>
        <taxon>Brachypodium</taxon>
    </lineage>
</organism>
<accession>A0A2K2D087</accession>
<reference evidence="1 2" key="1">
    <citation type="journal article" date="2010" name="Nature">
        <title>Genome sequencing and analysis of the model grass Brachypodium distachyon.</title>
        <authorList>
            <consortium name="International Brachypodium Initiative"/>
        </authorList>
    </citation>
    <scope>NUCLEOTIDE SEQUENCE [LARGE SCALE GENOMIC DNA]</scope>
    <source>
        <strain evidence="1 2">Bd21</strain>
    </source>
</reference>
<dbReference type="Proteomes" id="UP000008810">
    <property type="component" value="Chromosome 3"/>
</dbReference>
<reference evidence="1" key="2">
    <citation type="submission" date="2017-06" db="EMBL/GenBank/DDBJ databases">
        <title>WGS assembly of Brachypodium distachyon.</title>
        <authorList>
            <consortium name="The International Brachypodium Initiative"/>
            <person name="Lucas S."/>
            <person name="Harmon-Smith M."/>
            <person name="Lail K."/>
            <person name="Tice H."/>
            <person name="Grimwood J."/>
            <person name="Bruce D."/>
            <person name="Barry K."/>
            <person name="Shu S."/>
            <person name="Lindquist E."/>
            <person name="Wang M."/>
            <person name="Pitluck S."/>
            <person name="Vogel J.P."/>
            <person name="Garvin D.F."/>
            <person name="Mockler T.C."/>
            <person name="Schmutz J."/>
            <person name="Rokhsar D."/>
            <person name="Bevan M.W."/>
        </authorList>
    </citation>
    <scope>NUCLEOTIDE SEQUENCE</scope>
    <source>
        <strain evidence="1">Bd21</strain>
    </source>
</reference>
<dbReference type="InParanoid" id="A0A2K2D087"/>
<dbReference type="Gramene" id="PNT67688">
    <property type="protein sequence ID" value="PNT67688"/>
    <property type="gene ID" value="BRADI_3g30595v3"/>
</dbReference>
<evidence type="ECO:0000313" key="1">
    <source>
        <dbReference type="EMBL" id="PNT67688.1"/>
    </source>
</evidence>
<dbReference type="EnsemblPlants" id="PNT67688">
    <property type="protein sequence ID" value="PNT67688"/>
    <property type="gene ID" value="BRADI_3g30595v3"/>
</dbReference>
<dbReference type="AlphaFoldDB" id="A0A2K2D087"/>
<reference evidence="2" key="3">
    <citation type="submission" date="2018-08" db="UniProtKB">
        <authorList>
            <consortium name="EnsemblPlants"/>
        </authorList>
    </citation>
    <scope>IDENTIFICATION</scope>
    <source>
        <strain evidence="2">cv. Bd21</strain>
    </source>
</reference>
<gene>
    <name evidence="1" type="ORF">BRADI_3g30595v3</name>
</gene>